<dbReference type="Pfam" id="PF03016">
    <property type="entry name" value="Exostosin_GT47"/>
    <property type="match status" value="1"/>
</dbReference>
<feature type="domain" description="Exostosin GT47" evidence="1">
    <location>
        <begin position="239"/>
        <end position="314"/>
    </location>
</feature>
<accession>A0A9D5Q4T7</accession>
<protein>
    <recommendedName>
        <fullName evidence="1">Exostosin GT47 domain-containing protein</fullName>
    </recommendedName>
</protein>
<evidence type="ECO:0000313" key="2">
    <source>
        <dbReference type="EMBL" id="MBD3323895.1"/>
    </source>
</evidence>
<dbReference type="Proteomes" id="UP000649604">
    <property type="component" value="Unassembled WGS sequence"/>
</dbReference>
<evidence type="ECO:0000313" key="3">
    <source>
        <dbReference type="Proteomes" id="UP000649604"/>
    </source>
</evidence>
<evidence type="ECO:0000259" key="1">
    <source>
        <dbReference type="Pfam" id="PF03016"/>
    </source>
</evidence>
<name>A0A9D5Q4T7_9BACT</name>
<dbReference type="InterPro" id="IPR040911">
    <property type="entry name" value="Exostosin_GT47"/>
</dbReference>
<organism evidence="2 3">
    <name type="scientific">candidate division KSB3 bacterium</name>
    <dbReference type="NCBI Taxonomy" id="2044937"/>
    <lineage>
        <taxon>Bacteria</taxon>
        <taxon>candidate division KSB3</taxon>
    </lineage>
</organism>
<dbReference type="EMBL" id="WJJP01000153">
    <property type="protein sequence ID" value="MBD3323895.1"/>
    <property type="molecule type" value="Genomic_DNA"/>
</dbReference>
<reference evidence="2" key="1">
    <citation type="submission" date="2019-11" db="EMBL/GenBank/DDBJ databases">
        <title>Microbial mats filling the niche in hypersaline microbial mats.</title>
        <authorList>
            <person name="Wong H.L."/>
            <person name="Macleod F.I."/>
            <person name="White R.A. III"/>
            <person name="Burns B.P."/>
        </authorList>
    </citation>
    <scope>NUCLEOTIDE SEQUENCE</scope>
    <source>
        <strain evidence="2">Rbin_158</strain>
    </source>
</reference>
<comment type="caution">
    <text evidence="2">The sequence shown here is derived from an EMBL/GenBank/DDBJ whole genome shotgun (WGS) entry which is preliminary data.</text>
</comment>
<proteinExistence type="predicted"/>
<gene>
    <name evidence="2" type="ORF">GF339_04880</name>
</gene>
<sequence length="364" mass="42265">MTRPLKLYVNPQLVDNNLSYTPFLFPFWQPIIKETTPFSSAVWKQYAFDTSCYGLVDEAAEADFILLPHRYWLLRRKNPDLLHTWVTEAHKTGKPLLIDAHGDSDADVPIDHAYILRTSQYRFKLQPNEIILPVFAEDLLAAYDGETSAAPRPKRTPPRIGFVGWADFPLKQSWKIFLKSLFYRCTSWVDHKYALFTPGVVLRKQILRSLARSDAVIPNFLIRKTFSGHTSTMSGDAHQLRIQFITNILESEYSLAVKGNGNFSRRFYEILSLGRIPLFIDTACVLPLEAIIDYHECCLFVDYHDLHRLDAIIAEFHKQLSPDAFLEMQQKARDIFETYLRVDAFMPYLRDELFRKLETHEPNA</sequence>
<dbReference type="AlphaFoldDB" id="A0A9D5Q4T7"/>